<reference evidence="1 2" key="1">
    <citation type="journal article" date="2023" name="Mol. Biol. Evol.">
        <title>Genomics of Secondarily Temperate Adaptation in the Only Non-Antarctic Icefish.</title>
        <authorList>
            <person name="Rivera-Colon A.G."/>
            <person name="Rayamajhi N."/>
            <person name="Minhas B.F."/>
            <person name="Madrigal G."/>
            <person name="Bilyk K.T."/>
            <person name="Yoon V."/>
            <person name="Hune M."/>
            <person name="Gregory S."/>
            <person name="Cheng C.H.C."/>
            <person name="Catchen J.M."/>
        </authorList>
    </citation>
    <scope>NUCLEOTIDE SEQUENCE [LARGE SCALE GENOMIC DNA]</scope>
    <source>
        <tissue evidence="1">White muscle</tissue>
    </source>
</reference>
<dbReference type="Proteomes" id="UP001331515">
    <property type="component" value="Unassembled WGS sequence"/>
</dbReference>
<gene>
    <name evidence="1" type="ORF">CgunFtcFv8_000589</name>
</gene>
<dbReference type="AlphaFoldDB" id="A0AAN8DP46"/>
<proteinExistence type="predicted"/>
<evidence type="ECO:0000313" key="1">
    <source>
        <dbReference type="EMBL" id="KAK5923640.1"/>
    </source>
</evidence>
<comment type="caution">
    <text evidence="1">The sequence shown here is derived from an EMBL/GenBank/DDBJ whole genome shotgun (WGS) entry which is preliminary data.</text>
</comment>
<evidence type="ECO:0000313" key="2">
    <source>
        <dbReference type="Proteomes" id="UP001331515"/>
    </source>
</evidence>
<sequence>MKTHLHRYSVQQYKGVPWVNAAAAGNLARSTLSYHSLVQDGEANVTRIRDSYKTLQSKLRMRVVKLLNQSSFW</sequence>
<accession>A0AAN8DP46</accession>
<protein>
    <submittedName>
        <fullName evidence="1">Uncharacterized protein</fullName>
    </submittedName>
</protein>
<dbReference type="EMBL" id="JAURVH010001521">
    <property type="protein sequence ID" value="KAK5923640.1"/>
    <property type="molecule type" value="Genomic_DNA"/>
</dbReference>
<organism evidence="1 2">
    <name type="scientific">Champsocephalus gunnari</name>
    <name type="common">Mackerel icefish</name>
    <dbReference type="NCBI Taxonomy" id="52237"/>
    <lineage>
        <taxon>Eukaryota</taxon>
        <taxon>Metazoa</taxon>
        <taxon>Chordata</taxon>
        <taxon>Craniata</taxon>
        <taxon>Vertebrata</taxon>
        <taxon>Euteleostomi</taxon>
        <taxon>Actinopterygii</taxon>
        <taxon>Neopterygii</taxon>
        <taxon>Teleostei</taxon>
        <taxon>Neoteleostei</taxon>
        <taxon>Acanthomorphata</taxon>
        <taxon>Eupercaria</taxon>
        <taxon>Perciformes</taxon>
        <taxon>Notothenioidei</taxon>
        <taxon>Channichthyidae</taxon>
        <taxon>Champsocephalus</taxon>
    </lineage>
</organism>
<name>A0AAN8DP46_CHAGU</name>
<keyword evidence="2" id="KW-1185">Reference proteome</keyword>